<dbReference type="CDD" id="cd22997">
    <property type="entry name" value="GT_LH"/>
    <property type="match status" value="1"/>
</dbReference>
<accession>A0AA39X2V0</accession>
<evidence type="ECO:0000313" key="2">
    <source>
        <dbReference type="Proteomes" id="UP001175000"/>
    </source>
</evidence>
<dbReference type="Proteomes" id="UP001175000">
    <property type="component" value="Unassembled WGS sequence"/>
</dbReference>
<dbReference type="EMBL" id="JAULSU010000002">
    <property type="protein sequence ID" value="KAK0626274.1"/>
    <property type="molecule type" value="Genomic_DNA"/>
</dbReference>
<gene>
    <name evidence="1" type="ORF">B0T14DRAFT_492636</name>
</gene>
<proteinExistence type="predicted"/>
<sequence length="442" mass="49623">MSAHRAQVCKAAHGFLALLAASLGPRRQRIAILAITLPLKEKTRSHPTGHCKKLTNVEEQFNLHTLSLGPRWSTILAQFLWTASHYTDNLSDAAVPINQTWHRPRFHLFVDSREKGADLCKTLFSAAVQGYPPPVLIGYTGMVDIPLGATNIFERALWAISDYRSHVEDGDLVMWLGRNTLTQLPADITVRRFLQHGEAADQKLARKYPDLDLHQRVLFPAGKRRLYGYCNTTDLEALPESSLPRDIYGTLQKETLLEAKFTRPRYLAPGAFMGNVKDVASFLKTSVTASETSAEPNLDESTLWDRLFLDQELTRRNYSNSPFAQLSNTITNILYNQPIPLHNPTTDITTTPPPDLGIHLDYESRLFQPLTPLTSNDITPLTFIPPTLTISPSKLASHLYTSPLLLPPELSPSLSPFEKTKISLLTLKTEKTRVCYKPSLKY</sequence>
<protein>
    <submittedName>
        <fullName evidence="1">Uncharacterized protein</fullName>
    </submittedName>
</protein>
<evidence type="ECO:0000313" key="1">
    <source>
        <dbReference type="EMBL" id="KAK0626274.1"/>
    </source>
</evidence>
<dbReference type="PANTHER" id="PTHR36587:SF2">
    <property type="entry name" value="EXPRESSION SITE-ASSOCIATED GENE 3 (ESAG3)-LIKE PROTEIN"/>
    <property type="match status" value="1"/>
</dbReference>
<dbReference type="PANTHER" id="PTHR36587">
    <property type="entry name" value="EXPRESSION SITE-ASSOCIATED GENE 3 (ESAG3)-LIKE PROTEIN"/>
    <property type="match status" value="1"/>
</dbReference>
<comment type="caution">
    <text evidence="1">The sequence shown here is derived from an EMBL/GenBank/DDBJ whole genome shotgun (WGS) entry which is preliminary data.</text>
</comment>
<dbReference type="AlphaFoldDB" id="A0AA39X2V0"/>
<reference evidence="1" key="1">
    <citation type="submission" date="2023-06" db="EMBL/GenBank/DDBJ databases">
        <title>Genome-scale phylogeny and comparative genomics of the fungal order Sordariales.</title>
        <authorList>
            <consortium name="Lawrence Berkeley National Laboratory"/>
            <person name="Hensen N."/>
            <person name="Bonometti L."/>
            <person name="Westerberg I."/>
            <person name="Brannstrom I.O."/>
            <person name="Guillou S."/>
            <person name="Cros-Aarteil S."/>
            <person name="Calhoun S."/>
            <person name="Haridas S."/>
            <person name="Kuo A."/>
            <person name="Mondo S."/>
            <person name="Pangilinan J."/>
            <person name="Riley R."/>
            <person name="Labutti K."/>
            <person name="Andreopoulos B."/>
            <person name="Lipzen A."/>
            <person name="Chen C."/>
            <person name="Yanf M."/>
            <person name="Daum C."/>
            <person name="Ng V."/>
            <person name="Clum A."/>
            <person name="Steindorff A."/>
            <person name="Ohm R."/>
            <person name="Martin F."/>
            <person name="Silar P."/>
            <person name="Natvig D."/>
            <person name="Lalanne C."/>
            <person name="Gautier V."/>
            <person name="Ament-Velasquez S.L."/>
            <person name="Kruys A."/>
            <person name="Hutchinson M.I."/>
            <person name="Powell A.J."/>
            <person name="Barry K."/>
            <person name="Miller A.N."/>
            <person name="Grigoriev I.V."/>
            <person name="Debuchy R."/>
            <person name="Gladieux P."/>
            <person name="Thoren M.H."/>
            <person name="Johannesson H."/>
        </authorList>
    </citation>
    <scope>NUCLEOTIDE SEQUENCE</scope>
    <source>
        <strain evidence="1">CBS 606.72</strain>
    </source>
</reference>
<name>A0AA39X2V0_9PEZI</name>
<organism evidence="1 2">
    <name type="scientific">Immersiella caudata</name>
    <dbReference type="NCBI Taxonomy" id="314043"/>
    <lineage>
        <taxon>Eukaryota</taxon>
        <taxon>Fungi</taxon>
        <taxon>Dikarya</taxon>
        <taxon>Ascomycota</taxon>
        <taxon>Pezizomycotina</taxon>
        <taxon>Sordariomycetes</taxon>
        <taxon>Sordariomycetidae</taxon>
        <taxon>Sordariales</taxon>
        <taxon>Lasiosphaeriaceae</taxon>
        <taxon>Immersiella</taxon>
    </lineage>
</organism>
<keyword evidence="2" id="KW-1185">Reference proteome</keyword>